<protein>
    <submittedName>
        <fullName evidence="1">Uncharacterized protein</fullName>
    </submittedName>
</protein>
<evidence type="ECO:0000313" key="1">
    <source>
        <dbReference type="EMBL" id="WAC14386.1"/>
    </source>
</evidence>
<accession>A0A9E8SP58</accession>
<proteinExistence type="predicted"/>
<dbReference type="AlphaFoldDB" id="A0A9E8SP58"/>
<sequence length="167" mass="18912">MPRTFYNLLLLLIGLHLMHCKSGQSVLNVSDISGYDKNGKDHIIFLNFKIRDQGRGRNEKVTLVNATSGNGRFKGLMAPVHYPYQIHVVPRYNNTSQLGTELIFEHPLFRSVEVASQNGTMSQSSLTASEGILSMRMQEDRAMESIELYSITPDRGKVKIYTLHLKQ</sequence>
<evidence type="ECO:0000313" key="2">
    <source>
        <dbReference type="Proteomes" id="UP001164653"/>
    </source>
</evidence>
<dbReference type="RefSeq" id="WP_244819754.1">
    <property type="nucleotide sequence ID" value="NZ_CP112998.1"/>
</dbReference>
<gene>
    <name evidence="1" type="ORF">ON006_10600</name>
</gene>
<keyword evidence="2" id="KW-1185">Reference proteome</keyword>
<name>A0A9E8SP58_9BACT</name>
<dbReference type="Proteomes" id="UP001164653">
    <property type="component" value="Chromosome"/>
</dbReference>
<dbReference type="KEGG" id="dpf:ON006_10600"/>
<reference evidence="1" key="1">
    <citation type="submission" date="2022-11" db="EMBL/GenBank/DDBJ databases">
        <title>Dyadobacter pollutisoli sp. nov., isolated from plastic dumped soil.</title>
        <authorList>
            <person name="Kim J.M."/>
            <person name="Kim K.R."/>
            <person name="Lee J.K."/>
            <person name="Hao L."/>
            <person name="Jeon C.O."/>
        </authorList>
    </citation>
    <scope>NUCLEOTIDE SEQUENCE</scope>
    <source>
        <strain evidence="1">U1</strain>
    </source>
</reference>
<organism evidence="1 2">
    <name type="scientific">Dyadobacter pollutisoli</name>
    <dbReference type="NCBI Taxonomy" id="2910158"/>
    <lineage>
        <taxon>Bacteria</taxon>
        <taxon>Pseudomonadati</taxon>
        <taxon>Bacteroidota</taxon>
        <taxon>Cytophagia</taxon>
        <taxon>Cytophagales</taxon>
        <taxon>Spirosomataceae</taxon>
        <taxon>Dyadobacter</taxon>
    </lineage>
</organism>
<dbReference type="EMBL" id="CP112998">
    <property type="protein sequence ID" value="WAC14386.1"/>
    <property type="molecule type" value="Genomic_DNA"/>
</dbReference>